<dbReference type="OMA" id="TIAKASW"/>
<name>A0A1S8A5A1_ROSNE</name>
<protein>
    <submittedName>
        <fullName evidence="2">Putative subunit of the RNA polymerase ii mediator complex protein</fullName>
    </submittedName>
</protein>
<gene>
    <name evidence="2" type="ORF">SAMD00023353_0300880</name>
</gene>
<evidence type="ECO:0000313" key="3">
    <source>
        <dbReference type="Proteomes" id="UP000054516"/>
    </source>
</evidence>
<dbReference type="Proteomes" id="UP000054516">
    <property type="component" value="Unassembled WGS sequence"/>
</dbReference>
<proteinExistence type="predicted"/>
<feature type="compositionally biased region" description="Low complexity" evidence="1">
    <location>
        <begin position="26"/>
        <end position="38"/>
    </location>
</feature>
<feature type="compositionally biased region" description="Gly residues" evidence="1">
    <location>
        <begin position="360"/>
        <end position="370"/>
    </location>
</feature>
<feature type="compositionally biased region" description="Low complexity" evidence="1">
    <location>
        <begin position="1"/>
        <end position="10"/>
    </location>
</feature>
<dbReference type="AlphaFoldDB" id="A0A1S8A5A1"/>
<organism evidence="2">
    <name type="scientific">Rosellinia necatrix</name>
    <name type="common">White root-rot fungus</name>
    <dbReference type="NCBI Taxonomy" id="77044"/>
    <lineage>
        <taxon>Eukaryota</taxon>
        <taxon>Fungi</taxon>
        <taxon>Dikarya</taxon>
        <taxon>Ascomycota</taxon>
        <taxon>Pezizomycotina</taxon>
        <taxon>Sordariomycetes</taxon>
        <taxon>Xylariomycetidae</taxon>
        <taxon>Xylariales</taxon>
        <taxon>Xylariaceae</taxon>
        <taxon>Rosellinia</taxon>
    </lineage>
</organism>
<sequence>MGPTKGKQQQEGGGDEAPPSYDDVAHAVGSQAAAASVADSKRPQNAPRDISAEPRPTVDSPFNFPPPYTPTASDAGGRAYSDLPEVVESSSSSGGGGGGGVPASSAPGEHTHPYAPLAGSSSGSNTPASSSRGPVLLAIPQTSAQPTSPFLAAYSAPVLLGRGIARATFLSFLATLSAFLGATVSARALAHAGDVGRGLNEVPRRFSRDTVAHVRGVGRQVGASARKGDFLGAGVGALAGAVAVPLSAALRIVDATIHQLPAAAAAGLARRPLAPRDRAAAYAAVAQRDWLAARRLAARLCTTAELVSLLPPGGSGSGSGGVDRLVNLVRGTWESGPEGQLRALHDEFGLAPLEIAEGQQPGGGGGGGGQRPLDIGPDTLWLVLTDVPDKG</sequence>
<feature type="region of interest" description="Disordered" evidence="1">
    <location>
        <begin position="356"/>
        <end position="376"/>
    </location>
</feature>
<dbReference type="EMBL" id="DF977448">
    <property type="protein sequence ID" value="GAW25219.1"/>
    <property type="molecule type" value="Genomic_DNA"/>
</dbReference>
<evidence type="ECO:0000256" key="1">
    <source>
        <dbReference type="SAM" id="MobiDB-lite"/>
    </source>
</evidence>
<dbReference type="STRING" id="77044.A0A1S8A5A1"/>
<feature type="compositionally biased region" description="Low complexity" evidence="1">
    <location>
        <begin position="119"/>
        <end position="133"/>
    </location>
</feature>
<keyword evidence="3" id="KW-1185">Reference proteome</keyword>
<evidence type="ECO:0000313" key="2">
    <source>
        <dbReference type="EMBL" id="GAW25219.1"/>
    </source>
</evidence>
<dbReference type="OrthoDB" id="37659at2759"/>
<accession>A0A1S8A5A1</accession>
<feature type="region of interest" description="Disordered" evidence="1">
    <location>
        <begin position="1"/>
        <end position="133"/>
    </location>
</feature>
<reference evidence="2" key="1">
    <citation type="submission" date="2016-03" db="EMBL/GenBank/DDBJ databases">
        <title>Draft genome sequence of Rosellinia necatrix.</title>
        <authorList>
            <person name="Kanematsu S."/>
        </authorList>
    </citation>
    <scope>NUCLEOTIDE SEQUENCE [LARGE SCALE GENOMIC DNA]</scope>
    <source>
        <strain evidence="2">W97</strain>
    </source>
</reference>